<dbReference type="Pfam" id="PF04377">
    <property type="entry name" value="ATE_C"/>
    <property type="match status" value="1"/>
</dbReference>
<dbReference type="EMBL" id="KV784378">
    <property type="protein sequence ID" value="OEU08911.1"/>
    <property type="molecule type" value="Genomic_DNA"/>
</dbReference>
<accession>A0A1E7ESH4</accession>
<evidence type="ECO:0000313" key="4">
    <source>
        <dbReference type="Proteomes" id="UP000095751"/>
    </source>
</evidence>
<dbReference type="InterPro" id="IPR016181">
    <property type="entry name" value="Acyl_CoA_acyltransferase"/>
</dbReference>
<evidence type="ECO:0000313" key="3">
    <source>
        <dbReference type="EMBL" id="OEU08911.1"/>
    </source>
</evidence>
<dbReference type="AlphaFoldDB" id="A0A1E7ESH4"/>
<dbReference type="OrthoDB" id="74183at2759"/>
<dbReference type="Proteomes" id="UP000095751">
    <property type="component" value="Unassembled WGS sequence"/>
</dbReference>
<feature type="domain" description="N-end rule aminoacyl transferase C-terminal" evidence="2">
    <location>
        <begin position="456"/>
        <end position="605"/>
    </location>
</feature>
<dbReference type="SUPFAM" id="SSF55729">
    <property type="entry name" value="Acyl-CoA N-acyltransferases (Nat)"/>
    <property type="match status" value="1"/>
</dbReference>
<dbReference type="PANTHER" id="PTHR21367:SF1">
    <property type="entry name" value="ARGINYL-TRNA--PROTEIN TRANSFERASE 1"/>
    <property type="match status" value="1"/>
</dbReference>
<dbReference type="InterPro" id="IPR017137">
    <property type="entry name" value="Arg-tRNA-P_Trfase_1_euk"/>
</dbReference>
<evidence type="ECO:0000259" key="2">
    <source>
        <dbReference type="Pfam" id="PF04377"/>
    </source>
</evidence>
<dbReference type="InParanoid" id="A0A1E7ESH4"/>
<dbReference type="InterPro" id="IPR030700">
    <property type="entry name" value="N-end_Aminoacyl_Trfase"/>
</dbReference>
<dbReference type="KEGG" id="fcy:FRACYDRAFT_249254"/>
<name>A0A1E7ESH4_9STRA</name>
<protein>
    <submittedName>
        <fullName evidence="3">ATE_C-domain-containing protein</fullName>
    </submittedName>
</protein>
<dbReference type="PIRSF" id="PIRSF037207">
    <property type="entry name" value="ATE1_euk"/>
    <property type="match status" value="1"/>
</dbReference>
<proteinExistence type="predicted"/>
<organism evidence="3 4">
    <name type="scientific">Fragilariopsis cylindrus CCMP1102</name>
    <dbReference type="NCBI Taxonomy" id="635003"/>
    <lineage>
        <taxon>Eukaryota</taxon>
        <taxon>Sar</taxon>
        <taxon>Stramenopiles</taxon>
        <taxon>Ochrophyta</taxon>
        <taxon>Bacillariophyta</taxon>
        <taxon>Bacillariophyceae</taxon>
        <taxon>Bacillariophycidae</taxon>
        <taxon>Bacillariales</taxon>
        <taxon>Bacillariaceae</taxon>
        <taxon>Fragilariopsis</taxon>
    </lineage>
</organism>
<sequence>MNGDDRGSSSIDTSLTSNVEKLTVIRPYGYSNQKCGCCPTLTTRLLTKDFRPTKSQRKVLKKMENTLKSSPVSPQPGQQQLAMTPMSIKDAATATATPKKQKRHHIENNIKLITSKIGGNCSDPDLCMKKKPSSHSSLEERVLSSELLKKLEKVTNNALQKSLSSLLIIPNLDKKGEVKEQEQQKPSKYEWKTEYRLLSPSKKERNKLTIRAVSNVCGQISGQLSSSGINQISRGKLVEQIVEAIKEEILPLQNSTISSVQKDKKRFDTAVNDKTSMVSIAAIEAHPPTGQIRCTIQVQQQQQQQQQQIITIGGRSDDDAKDSRYTSDKDVEIINESSNESAKNHTKTNSKLEKWYENTTGKQLQLEPSQHNITIETMPAHQSAINPDVHRLYALYQHVIHNDLDPFTDDQIDNSSNNIEEDDDDEEKHLMMDIDDPSTLDWGNAPSYFTETITSVLTKYIQSIPEDYRRSVLANYYSFYQFLVENPFPLPVYNSRSSKNENNHTSSSSSQQRCGLYHQHYRLGGDLLIAVGVIDILPTGLSSVYLFYHPSFSYDLVALGKYAILKEIEFARDTLKVPYYYLGYYIESCQKMRYKAEYKPTQMLCPKYYEWVDATEAITKLRMTQRHVCPLIEANQNGKEDEGGYSNSADTNSKTIDRMQQSTVVEKDNDMDIDIAATLLLDIGAGINVTIDMLQSSGVEVVRPILDEFILEFSPALSKKCLIKLS</sequence>
<feature type="compositionally biased region" description="Basic and acidic residues" evidence="1">
    <location>
        <begin position="315"/>
        <end position="329"/>
    </location>
</feature>
<gene>
    <name evidence="3" type="ORF">FRACYDRAFT_249254</name>
</gene>
<dbReference type="GO" id="GO:0005737">
    <property type="term" value="C:cytoplasm"/>
    <property type="evidence" value="ECO:0007669"/>
    <property type="project" value="TreeGrafter"/>
</dbReference>
<keyword evidence="4" id="KW-1185">Reference proteome</keyword>
<dbReference type="PANTHER" id="PTHR21367">
    <property type="entry name" value="ARGININE-TRNA-PROTEIN TRANSFERASE 1"/>
    <property type="match status" value="1"/>
</dbReference>
<evidence type="ECO:0000256" key="1">
    <source>
        <dbReference type="SAM" id="MobiDB-lite"/>
    </source>
</evidence>
<dbReference type="GO" id="GO:0004057">
    <property type="term" value="F:arginyl-tRNA--protein transferase activity"/>
    <property type="evidence" value="ECO:0007669"/>
    <property type="project" value="InterPro"/>
</dbReference>
<reference evidence="3 4" key="1">
    <citation type="submission" date="2016-09" db="EMBL/GenBank/DDBJ databases">
        <title>Extensive genetic diversity and differential bi-allelic expression allows diatom success in the polar Southern Ocean.</title>
        <authorList>
            <consortium name="DOE Joint Genome Institute"/>
            <person name="Mock T."/>
            <person name="Otillar R.P."/>
            <person name="Strauss J."/>
            <person name="Dupont C."/>
            <person name="Frickenhaus S."/>
            <person name="Maumus F."/>
            <person name="Mcmullan M."/>
            <person name="Sanges R."/>
            <person name="Schmutz J."/>
            <person name="Toseland A."/>
            <person name="Valas R."/>
            <person name="Veluchamy A."/>
            <person name="Ward B.J."/>
            <person name="Allen A."/>
            <person name="Barry K."/>
            <person name="Falciatore A."/>
            <person name="Ferrante M."/>
            <person name="Fortunato A.E."/>
            <person name="Gloeckner G."/>
            <person name="Gruber A."/>
            <person name="Hipkin R."/>
            <person name="Janech M."/>
            <person name="Kroth P."/>
            <person name="Leese F."/>
            <person name="Lindquist E."/>
            <person name="Lyon B.R."/>
            <person name="Martin J."/>
            <person name="Mayer C."/>
            <person name="Parker M."/>
            <person name="Quesneville H."/>
            <person name="Raymond J."/>
            <person name="Uhlig C."/>
            <person name="Valentin K.U."/>
            <person name="Worden A.Z."/>
            <person name="Armbrust E.V."/>
            <person name="Bowler C."/>
            <person name="Green B."/>
            <person name="Moulton V."/>
            <person name="Van Oosterhout C."/>
            <person name="Grigoriev I."/>
        </authorList>
    </citation>
    <scope>NUCLEOTIDE SEQUENCE [LARGE SCALE GENOMIC DNA]</scope>
    <source>
        <strain evidence="3 4">CCMP1102</strain>
    </source>
</reference>
<feature type="region of interest" description="Disordered" evidence="1">
    <location>
        <begin position="307"/>
        <end position="329"/>
    </location>
</feature>
<dbReference type="InterPro" id="IPR007472">
    <property type="entry name" value="N-end_Aminoacyl_Trfase_C"/>
</dbReference>